<evidence type="ECO:0000313" key="2">
    <source>
        <dbReference type="EMBL" id="MBC5835791.1"/>
    </source>
</evidence>
<keyword evidence="1" id="KW-0812">Transmembrane</keyword>
<keyword evidence="3" id="KW-1185">Reference proteome</keyword>
<dbReference type="EMBL" id="JACRUN010000008">
    <property type="protein sequence ID" value="MBC5835791.1"/>
    <property type="molecule type" value="Genomic_DNA"/>
</dbReference>
<comment type="caution">
    <text evidence="2">The sequence shown here is derived from an EMBL/GenBank/DDBJ whole genome shotgun (WGS) entry which is preliminary data.</text>
</comment>
<keyword evidence="1" id="KW-0472">Membrane</keyword>
<accession>A0ABR7J144</accession>
<evidence type="ECO:0000313" key="3">
    <source>
        <dbReference type="Proteomes" id="UP000605990"/>
    </source>
</evidence>
<protein>
    <submittedName>
        <fullName evidence="2">Uncharacterized protein</fullName>
    </submittedName>
</protein>
<reference evidence="2 3" key="1">
    <citation type="submission" date="2020-08" db="EMBL/GenBank/DDBJ databases">
        <title>Description of novel Flavobacterium F-408 isolate.</title>
        <authorList>
            <person name="Saticioglu I.B."/>
            <person name="Duman M."/>
            <person name="Altun S."/>
        </authorList>
    </citation>
    <scope>NUCLEOTIDE SEQUENCE [LARGE SCALE GENOMIC DNA]</scope>
    <source>
        <strain evidence="2 3">F-408</strain>
    </source>
</reference>
<sequence length="55" mass="6379">MNKFKSKWNSEYDKKNPKQYSDKGYRAFIIGLIMGLILGAAVTIFLVITYTLIFK</sequence>
<name>A0ABR7J144_9FLAO</name>
<keyword evidence="1" id="KW-1133">Transmembrane helix</keyword>
<gene>
    <name evidence="2" type="ORF">H8R27_12920</name>
</gene>
<evidence type="ECO:0000256" key="1">
    <source>
        <dbReference type="SAM" id="Phobius"/>
    </source>
</evidence>
<dbReference type="RefSeq" id="WP_166125538.1">
    <property type="nucleotide sequence ID" value="NZ_JAANOQ010000002.1"/>
</dbReference>
<feature type="transmembrane region" description="Helical" evidence="1">
    <location>
        <begin position="27"/>
        <end position="53"/>
    </location>
</feature>
<organism evidence="2 3">
    <name type="scientific">Flavobacterium bernardetii</name>
    <dbReference type="NCBI Taxonomy" id="2813823"/>
    <lineage>
        <taxon>Bacteria</taxon>
        <taxon>Pseudomonadati</taxon>
        <taxon>Bacteroidota</taxon>
        <taxon>Flavobacteriia</taxon>
        <taxon>Flavobacteriales</taxon>
        <taxon>Flavobacteriaceae</taxon>
        <taxon>Flavobacterium</taxon>
    </lineage>
</organism>
<proteinExistence type="predicted"/>
<dbReference type="Proteomes" id="UP000605990">
    <property type="component" value="Unassembled WGS sequence"/>
</dbReference>